<keyword evidence="4" id="KW-1185">Reference proteome</keyword>
<evidence type="ECO:0000256" key="1">
    <source>
        <dbReference type="ARBA" id="ARBA00007689"/>
    </source>
</evidence>
<proteinExistence type="inferred from homology"/>
<sequence length="166" mass="18699">MKSLIPFCCLLFMCISCVQNTPEKEEVIIEKEMVEKKVSVASQIAKLKADGFQIFDYVDDATGDTVIMQQYYMAFLKKGPNRDQSEEEAAKLQEAHQAHLGRMYELGYADISGPFGDDGDLRGMTVYNVPTLKMADSLANLDPMMKAGRLMVEIKPWWAGKGYPLR</sequence>
<name>A0A238W4C7_9FLAO</name>
<evidence type="ECO:0000259" key="2">
    <source>
        <dbReference type="Pfam" id="PF03795"/>
    </source>
</evidence>
<dbReference type="InterPro" id="IPR011008">
    <property type="entry name" value="Dimeric_a/b-barrel"/>
</dbReference>
<dbReference type="InterPro" id="IPR005545">
    <property type="entry name" value="YCII"/>
</dbReference>
<dbReference type="EMBL" id="FZNY01000001">
    <property type="protein sequence ID" value="SNR40569.1"/>
    <property type="molecule type" value="Genomic_DNA"/>
</dbReference>
<dbReference type="Pfam" id="PF03795">
    <property type="entry name" value="YCII"/>
    <property type="match status" value="1"/>
</dbReference>
<evidence type="ECO:0000313" key="3">
    <source>
        <dbReference type="EMBL" id="SNR40569.1"/>
    </source>
</evidence>
<dbReference type="Gene3D" id="3.30.70.1060">
    <property type="entry name" value="Dimeric alpha+beta barrel"/>
    <property type="match status" value="1"/>
</dbReference>
<dbReference type="SUPFAM" id="SSF54909">
    <property type="entry name" value="Dimeric alpha+beta barrel"/>
    <property type="match status" value="1"/>
</dbReference>
<comment type="similarity">
    <text evidence="1">Belongs to the YciI family.</text>
</comment>
<accession>A0A238W4C7</accession>
<protein>
    <submittedName>
        <fullName evidence="3">Uncharacterized conserved protein YciI, contains a putative active-site phosphohistidine</fullName>
    </submittedName>
</protein>
<evidence type="ECO:0000313" key="4">
    <source>
        <dbReference type="Proteomes" id="UP000198379"/>
    </source>
</evidence>
<gene>
    <name evidence="3" type="ORF">SAMN06265376_101616</name>
</gene>
<organism evidence="3 4">
    <name type="scientific">Dokdonia pacifica</name>
    <dbReference type="NCBI Taxonomy" id="1627892"/>
    <lineage>
        <taxon>Bacteria</taxon>
        <taxon>Pseudomonadati</taxon>
        <taxon>Bacteroidota</taxon>
        <taxon>Flavobacteriia</taxon>
        <taxon>Flavobacteriales</taxon>
        <taxon>Flavobacteriaceae</taxon>
        <taxon>Dokdonia</taxon>
    </lineage>
</organism>
<reference evidence="3 4" key="1">
    <citation type="submission" date="2017-06" db="EMBL/GenBank/DDBJ databases">
        <authorList>
            <person name="Kim H.J."/>
            <person name="Triplett B.A."/>
        </authorList>
    </citation>
    <scope>NUCLEOTIDE SEQUENCE [LARGE SCALE GENOMIC DNA]</scope>
    <source>
        <strain evidence="3 4">DSM 25597</strain>
    </source>
</reference>
<dbReference type="RefSeq" id="WP_089369944.1">
    <property type="nucleotide sequence ID" value="NZ_BMEP01000002.1"/>
</dbReference>
<dbReference type="Proteomes" id="UP000198379">
    <property type="component" value="Unassembled WGS sequence"/>
</dbReference>
<dbReference type="AlphaFoldDB" id="A0A238W4C7"/>
<feature type="domain" description="YCII-related" evidence="2">
    <location>
        <begin position="79"/>
        <end position="157"/>
    </location>
</feature>
<dbReference type="OrthoDB" id="8481699at2"/>